<feature type="compositionally biased region" description="Basic residues" evidence="11">
    <location>
        <begin position="1143"/>
        <end position="1153"/>
    </location>
</feature>
<evidence type="ECO:0000256" key="11">
    <source>
        <dbReference type="SAM" id="MobiDB-lite"/>
    </source>
</evidence>
<dbReference type="CDD" id="cd17752">
    <property type="entry name" value="BRCT_RFC1"/>
    <property type="match status" value="1"/>
</dbReference>
<dbReference type="InterPro" id="IPR027417">
    <property type="entry name" value="P-loop_NTPase"/>
</dbReference>
<evidence type="ECO:0000256" key="7">
    <source>
        <dbReference type="ARBA" id="ARBA00022840"/>
    </source>
</evidence>
<protein>
    <recommendedName>
        <fullName evidence="3 10">Replication factor C subunit 1</fullName>
    </recommendedName>
</protein>
<feature type="compositionally biased region" description="Acidic residues" evidence="11">
    <location>
        <begin position="215"/>
        <end position="224"/>
    </location>
</feature>
<dbReference type="FunFam" id="3.40.50.300:FF:000395">
    <property type="entry name" value="Replication factor C subunit 1"/>
    <property type="match status" value="1"/>
</dbReference>
<feature type="compositionally biased region" description="Low complexity" evidence="11">
    <location>
        <begin position="1108"/>
        <end position="1118"/>
    </location>
</feature>
<feature type="compositionally biased region" description="Basic and acidic residues" evidence="11">
    <location>
        <begin position="486"/>
        <end position="498"/>
    </location>
</feature>
<evidence type="ECO:0000256" key="6">
    <source>
        <dbReference type="ARBA" id="ARBA00022741"/>
    </source>
</evidence>
<dbReference type="PANTHER" id="PTHR23389:SF6">
    <property type="entry name" value="REPLICATION FACTOR C SUBUNIT 1"/>
    <property type="match status" value="1"/>
</dbReference>
<dbReference type="SUPFAM" id="SSF52540">
    <property type="entry name" value="P-loop containing nucleoside triphosphate hydrolases"/>
    <property type="match status" value="1"/>
</dbReference>
<feature type="region of interest" description="Disordered" evidence="11">
    <location>
        <begin position="1051"/>
        <end position="1153"/>
    </location>
</feature>
<dbReference type="InterPro" id="IPR013725">
    <property type="entry name" value="DNA_replication_fac_RFC1_C"/>
</dbReference>
<evidence type="ECO:0000256" key="8">
    <source>
        <dbReference type="ARBA" id="ARBA00023125"/>
    </source>
</evidence>
<name>A0A3M7DR54_HORWE</name>
<feature type="compositionally biased region" description="Low complexity" evidence="11">
    <location>
        <begin position="318"/>
        <end position="328"/>
    </location>
</feature>
<dbReference type="GO" id="GO:0003689">
    <property type="term" value="F:DNA clamp loader activity"/>
    <property type="evidence" value="ECO:0007669"/>
    <property type="project" value="UniProtKB-UniRule"/>
</dbReference>
<evidence type="ECO:0000256" key="10">
    <source>
        <dbReference type="PIRNR" id="PIRNR036578"/>
    </source>
</evidence>
<reference evidence="13 14" key="1">
    <citation type="journal article" date="2018" name="BMC Genomics">
        <title>Genomic evidence for intraspecific hybridization in a clonal and extremely halotolerant yeast.</title>
        <authorList>
            <person name="Gostincar C."/>
            <person name="Stajich J.E."/>
            <person name="Zupancic J."/>
            <person name="Zalar P."/>
            <person name="Gunde-Cimerman N."/>
        </authorList>
    </citation>
    <scope>NUCLEOTIDE SEQUENCE [LARGE SCALE GENOMIC DNA]</scope>
    <source>
        <strain evidence="13 14">EXF-2682</strain>
    </source>
</reference>
<proteinExistence type="inferred from homology"/>
<dbReference type="PIRSF" id="PIRSF036578">
    <property type="entry name" value="RFC1"/>
    <property type="match status" value="1"/>
</dbReference>
<dbReference type="PANTHER" id="PTHR23389">
    <property type="entry name" value="CHROMOSOME TRANSMISSION FIDELITY FACTOR 18"/>
    <property type="match status" value="1"/>
</dbReference>
<evidence type="ECO:0000256" key="2">
    <source>
        <dbReference type="ARBA" id="ARBA00006116"/>
    </source>
</evidence>
<dbReference type="GO" id="GO:0006281">
    <property type="term" value="P:DNA repair"/>
    <property type="evidence" value="ECO:0007669"/>
    <property type="project" value="InterPro"/>
</dbReference>
<comment type="subcellular location">
    <subcellularLocation>
        <location evidence="1 10">Nucleus</location>
    </subcellularLocation>
</comment>
<sequence>MGNCLKPTLGLKDTRCLDLLTHTQHLAPIHLKHVALRPNVSSIASPSLHSRPAIMPSDIRSFFGGKPAGTPAEKPKAKEEPKKGRGRPRKIVEDDDEDEEVEEVKPKKASPKKRAAPEPEKVEETTADDFFGANGKPKRTEPAVKAAKKSGKEAATTPVKKEGNGRANGSTRGSARKGKKVETYAEDEFPDDDLLDDTVGNAKADAAVGRRMGDDYEEATDEEDSKPLQPKKAQRSGKQKKLKDHDQDDYEPDGDVDMKDTNADDDFVMPDGDEEIAEDRPAKKTPAKASKKRKSPVVDDDDDDGLEVEEKPAKKSRASPAKKSSSALKKQKQEPEQESAETQAIFDSIPTITAPEPPKKDPNAEKPKFQYGGQHANSAVPAGAIDYNDIPSGEENCLAGLSFVFTGQLQRLGREQGQKLVKQYGGKVTGAPSKKTSYVVLGEDAGPKKLETIKQHNLKVINEEGLFELIKRLPANGGDSAAAGKMAEKKKKEEEEMRKAAAEMEKEERARMAAAKPKPGAAPVSAKGDGKVTAGKTGKQAEQGPDTRLWTVRYAPTQLSQICGNKTQVEKLARWLRAFPKNQRTGFKMPGADGSGVHRAVMIHGPPGIGKTTAAHLVAKLEGYDIVESNASDTRSKKLVETGLKGVLSTTSLMGYFGRGNDDVEASKKKLVLIMDEVDGMSAGDRGGVGALAAVCKKSHIPMILICNDRKLPKMRPFDYVTYDLAFRRPTTDMIRSRIMTIAYREGMKIPANVVNALIEGSGADIRQVVNMISTAKLDSQGSGEGMSYEEGKDMSKAWEKHIVLKPWDMVSKILGGGLFNPASKSSLNDKQELYFNDHEFASLMLQENYLNTNPQRTNQWNDNAKMKKLAQLDLVSKAADSISDGDLVDRMIHGSQQQWGLMPAHAMFSFVRPASFVYGSMAGHQTRFTAWLGKNSSQGKLMRMVKEIQGHMRLRVTADRHEIRQSYVPVLFEMLVKRLQTEGKESVPEIIELMDQYFLTKEDWEAIMELGVGEADMERIKIETQAKATFTRMYNNQSHPLPFMKASQVMAPKRAPAKEKPDLEEALEESEEEAPDPAEEAPEDDEGEVDLSKDKYVKQPKKKKAPAKTAAGGAKKGAAGKKGKAAAKDEDEDESEEDAKPKKGKGKAKAKK</sequence>
<dbReference type="GO" id="GO:0006271">
    <property type="term" value="P:DNA strand elongation involved in DNA replication"/>
    <property type="evidence" value="ECO:0007669"/>
    <property type="project" value="UniProtKB-ARBA"/>
</dbReference>
<feature type="compositionally biased region" description="Acidic residues" evidence="11">
    <location>
        <begin position="93"/>
        <end position="102"/>
    </location>
</feature>
<dbReference type="InterPro" id="IPR012178">
    <property type="entry name" value="RFC1"/>
</dbReference>
<evidence type="ECO:0000259" key="12">
    <source>
        <dbReference type="PROSITE" id="PS50172"/>
    </source>
</evidence>
<keyword evidence="8" id="KW-0238">DNA-binding</keyword>
<feature type="region of interest" description="Disordered" evidence="11">
    <location>
        <begin position="478"/>
        <end position="498"/>
    </location>
</feature>
<dbReference type="Proteomes" id="UP000269276">
    <property type="component" value="Unassembled WGS sequence"/>
</dbReference>
<evidence type="ECO:0000256" key="5">
    <source>
        <dbReference type="ARBA" id="ARBA00022705"/>
    </source>
</evidence>
<feature type="compositionally biased region" description="Basic and acidic residues" evidence="11">
    <location>
        <begin position="357"/>
        <end position="368"/>
    </location>
</feature>
<dbReference type="GO" id="GO:0005524">
    <property type="term" value="F:ATP binding"/>
    <property type="evidence" value="ECO:0007669"/>
    <property type="project" value="UniProtKB-UniRule"/>
</dbReference>
<dbReference type="GO" id="GO:0003677">
    <property type="term" value="F:DNA binding"/>
    <property type="evidence" value="ECO:0007669"/>
    <property type="project" value="UniProtKB-KW"/>
</dbReference>
<feature type="compositionally biased region" description="Basic residues" evidence="11">
    <location>
        <begin position="232"/>
        <end position="242"/>
    </location>
</feature>
<dbReference type="FunFam" id="1.10.8.60:FF:000021">
    <property type="entry name" value="Replication factor C subunit 1"/>
    <property type="match status" value="1"/>
</dbReference>
<feature type="compositionally biased region" description="Acidic residues" evidence="11">
    <location>
        <begin position="263"/>
        <end position="277"/>
    </location>
</feature>
<feature type="compositionally biased region" description="Low complexity" evidence="11">
    <location>
        <begin position="513"/>
        <end position="523"/>
    </location>
</feature>
<evidence type="ECO:0000313" key="14">
    <source>
        <dbReference type="Proteomes" id="UP000269276"/>
    </source>
</evidence>
<feature type="compositionally biased region" description="Basic and acidic residues" evidence="11">
    <location>
        <begin position="73"/>
        <end position="83"/>
    </location>
</feature>
<feature type="compositionally biased region" description="Acidic residues" evidence="11">
    <location>
        <begin position="184"/>
        <end position="196"/>
    </location>
</feature>
<dbReference type="InterPro" id="IPR003593">
    <property type="entry name" value="AAA+_ATPase"/>
</dbReference>
<dbReference type="SUPFAM" id="SSF52113">
    <property type="entry name" value="BRCT domain"/>
    <property type="match status" value="1"/>
</dbReference>
<dbReference type="Gene3D" id="3.40.50.300">
    <property type="entry name" value="P-loop containing nucleotide triphosphate hydrolases"/>
    <property type="match status" value="1"/>
</dbReference>
<evidence type="ECO:0000313" key="13">
    <source>
        <dbReference type="EMBL" id="RMY66871.1"/>
    </source>
</evidence>
<dbReference type="Gene3D" id="1.10.8.60">
    <property type="match status" value="1"/>
</dbReference>
<feature type="compositionally biased region" description="Acidic residues" evidence="11">
    <location>
        <begin position="298"/>
        <end position="307"/>
    </location>
</feature>
<keyword evidence="4" id="KW-0597">Phosphoprotein</keyword>
<dbReference type="SMART" id="SM00292">
    <property type="entry name" value="BRCT"/>
    <property type="match status" value="1"/>
</dbReference>
<keyword evidence="9 10" id="KW-0539">Nucleus</keyword>
<feature type="domain" description="BRCT" evidence="12">
    <location>
        <begin position="393"/>
        <end position="472"/>
    </location>
</feature>
<feature type="compositionally biased region" description="Acidic residues" evidence="11">
    <location>
        <begin position="1065"/>
        <end position="1090"/>
    </location>
</feature>
<dbReference type="Pfam" id="PF08519">
    <property type="entry name" value="RFC1"/>
    <property type="match status" value="1"/>
</dbReference>
<dbReference type="AlphaFoldDB" id="A0A3M7DR54"/>
<dbReference type="Gene3D" id="1.20.272.10">
    <property type="match status" value="1"/>
</dbReference>
<keyword evidence="6 10" id="KW-0547">Nucleotide-binding</keyword>
<dbReference type="FunFam" id="1.20.272.10:FF:000005">
    <property type="entry name" value="Replication factor C subunit 1"/>
    <property type="match status" value="1"/>
</dbReference>
<evidence type="ECO:0000256" key="9">
    <source>
        <dbReference type="ARBA" id="ARBA00023242"/>
    </source>
</evidence>
<organism evidence="13 14">
    <name type="scientific">Hortaea werneckii</name>
    <name type="common">Black yeast</name>
    <name type="synonym">Cladosporium werneckii</name>
    <dbReference type="NCBI Taxonomy" id="91943"/>
    <lineage>
        <taxon>Eukaryota</taxon>
        <taxon>Fungi</taxon>
        <taxon>Dikarya</taxon>
        <taxon>Ascomycota</taxon>
        <taxon>Pezizomycotina</taxon>
        <taxon>Dothideomycetes</taxon>
        <taxon>Dothideomycetidae</taxon>
        <taxon>Mycosphaerellales</taxon>
        <taxon>Teratosphaeriaceae</taxon>
        <taxon>Hortaea</taxon>
    </lineage>
</organism>
<dbReference type="InterPro" id="IPR001357">
    <property type="entry name" value="BRCT_dom"/>
</dbReference>
<keyword evidence="7 10" id="KW-0067">ATP-binding</keyword>
<dbReference type="Pfam" id="PF25361">
    <property type="entry name" value="AAA_lid_RFC1"/>
    <property type="match status" value="1"/>
</dbReference>
<dbReference type="CDD" id="cd00009">
    <property type="entry name" value="AAA"/>
    <property type="match status" value="1"/>
</dbReference>
<comment type="similarity">
    <text evidence="2 10">Belongs to the activator 1 large subunit family.</text>
</comment>
<feature type="region of interest" description="Disordered" evidence="11">
    <location>
        <begin position="59"/>
        <end position="376"/>
    </location>
</feature>
<dbReference type="Gene3D" id="3.40.50.10190">
    <property type="entry name" value="BRCT domain"/>
    <property type="match status" value="1"/>
</dbReference>
<dbReference type="Pfam" id="PF00004">
    <property type="entry name" value="AAA"/>
    <property type="match status" value="1"/>
</dbReference>
<dbReference type="Pfam" id="PF00533">
    <property type="entry name" value="BRCT"/>
    <property type="match status" value="1"/>
</dbReference>
<dbReference type="OrthoDB" id="446168at2759"/>
<dbReference type="CDD" id="cd18140">
    <property type="entry name" value="HLD_clamp_RFC"/>
    <property type="match status" value="1"/>
</dbReference>
<gene>
    <name evidence="13" type="ORF">D0863_08143</name>
</gene>
<dbReference type="SUPFAM" id="SSF48019">
    <property type="entry name" value="post-AAA+ oligomerization domain-like"/>
    <property type="match status" value="1"/>
</dbReference>
<dbReference type="GO" id="GO:0005663">
    <property type="term" value="C:DNA replication factor C complex"/>
    <property type="evidence" value="ECO:0007669"/>
    <property type="project" value="InterPro"/>
</dbReference>
<comment type="caution">
    <text evidence="13">The sequence shown here is derived from an EMBL/GenBank/DDBJ whole genome shotgun (WGS) entry which is preliminary data.</text>
</comment>
<dbReference type="GO" id="GO:0005634">
    <property type="term" value="C:nucleus"/>
    <property type="evidence" value="ECO:0007669"/>
    <property type="project" value="UniProtKB-SubCell"/>
</dbReference>
<dbReference type="InterPro" id="IPR047854">
    <property type="entry name" value="RFC_lid"/>
</dbReference>
<evidence type="ECO:0000256" key="1">
    <source>
        <dbReference type="ARBA" id="ARBA00004123"/>
    </source>
</evidence>
<dbReference type="InterPro" id="IPR036420">
    <property type="entry name" value="BRCT_dom_sf"/>
</dbReference>
<dbReference type="FunFam" id="3.40.50.10190:FF:000001">
    <property type="entry name" value="Replication factor C subunit 1"/>
    <property type="match status" value="1"/>
</dbReference>
<feature type="compositionally biased region" description="Basic and acidic residues" evidence="11">
    <location>
        <begin position="115"/>
        <end position="124"/>
    </location>
</feature>
<dbReference type="GO" id="GO:0016887">
    <property type="term" value="F:ATP hydrolysis activity"/>
    <property type="evidence" value="ECO:0007669"/>
    <property type="project" value="InterPro"/>
</dbReference>
<dbReference type="InterPro" id="IPR008921">
    <property type="entry name" value="DNA_pol3_clamp-load_cplx_C"/>
</dbReference>
<feature type="compositionally biased region" description="Basic residues" evidence="11">
    <location>
        <begin position="283"/>
        <end position="295"/>
    </location>
</feature>
<feature type="region of interest" description="Disordered" evidence="11">
    <location>
        <begin position="513"/>
        <end position="543"/>
    </location>
</feature>
<evidence type="ECO:0000256" key="4">
    <source>
        <dbReference type="ARBA" id="ARBA00022553"/>
    </source>
</evidence>
<dbReference type="PROSITE" id="PS50172">
    <property type="entry name" value="BRCT"/>
    <property type="match status" value="1"/>
</dbReference>
<keyword evidence="5 10" id="KW-0235">DNA replication</keyword>
<dbReference type="EMBL" id="QWIP01000293">
    <property type="protein sequence ID" value="RMY66871.1"/>
    <property type="molecule type" value="Genomic_DNA"/>
</dbReference>
<accession>A0A3M7DR54</accession>
<dbReference type="InterPro" id="IPR003959">
    <property type="entry name" value="ATPase_AAA_core"/>
</dbReference>
<dbReference type="SMART" id="SM00382">
    <property type="entry name" value="AAA"/>
    <property type="match status" value="1"/>
</dbReference>
<evidence type="ECO:0000256" key="3">
    <source>
        <dbReference type="ARBA" id="ARBA00020401"/>
    </source>
</evidence>